<reference evidence="9 10" key="1">
    <citation type="submission" date="2019-06" db="EMBL/GenBank/DDBJ databases">
        <title>Genome sequence of Litorilinea aerophila BAA-2444.</title>
        <authorList>
            <person name="Maclea K.S."/>
            <person name="Maurais E.G."/>
            <person name="Iannazzi L.C."/>
        </authorList>
    </citation>
    <scope>NUCLEOTIDE SEQUENCE [LARGE SCALE GENOMIC DNA]</scope>
    <source>
        <strain evidence="9 10">ATCC BAA-2444</strain>
    </source>
</reference>
<evidence type="ECO:0000256" key="7">
    <source>
        <dbReference type="ARBA" id="ARBA00023136"/>
    </source>
</evidence>
<dbReference type="AlphaFoldDB" id="A0A540VMJ8"/>
<dbReference type="EMBL" id="VIGC01000003">
    <property type="protein sequence ID" value="TQE97363.1"/>
    <property type="molecule type" value="Genomic_DNA"/>
</dbReference>
<keyword evidence="3" id="KW-0813">Transport</keyword>
<feature type="transmembrane region" description="Helical" evidence="8">
    <location>
        <begin position="37"/>
        <end position="55"/>
    </location>
</feature>
<evidence type="ECO:0000256" key="5">
    <source>
        <dbReference type="ARBA" id="ARBA00022692"/>
    </source>
</evidence>
<dbReference type="RefSeq" id="WP_141608556.1">
    <property type="nucleotide sequence ID" value="NZ_VIGC02000003.1"/>
</dbReference>
<dbReference type="PANTHER" id="PTHR34702:SF1">
    <property type="entry name" value="NA(+)_H(+) ANTIPORTER SUBUNIT F"/>
    <property type="match status" value="1"/>
</dbReference>
<evidence type="ECO:0008006" key="11">
    <source>
        <dbReference type="Google" id="ProtNLM"/>
    </source>
</evidence>
<evidence type="ECO:0000256" key="8">
    <source>
        <dbReference type="SAM" id="Phobius"/>
    </source>
</evidence>
<dbReference type="InParanoid" id="A0A540VMJ8"/>
<feature type="transmembrane region" description="Helical" evidence="8">
    <location>
        <begin position="61"/>
        <end position="81"/>
    </location>
</feature>
<name>A0A540VMJ8_9CHLR</name>
<evidence type="ECO:0000256" key="2">
    <source>
        <dbReference type="ARBA" id="ARBA00009212"/>
    </source>
</evidence>
<keyword evidence="5 8" id="KW-0812">Transmembrane</keyword>
<evidence type="ECO:0000313" key="9">
    <source>
        <dbReference type="EMBL" id="TQE97363.1"/>
    </source>
</evidence>
<protein>
    <recommendedName>
        <fullName evidence="11">PH regulation protein F</fullName>
    </recommendedName>
</protein>
<dbReference type="PANTHER" id="PTHR34702">
    <property type="entry name" value="NA(+)/H(+) ANTIPORTER SUBUNIT F1"/>
    <property type="match status" value="1"/>
</dbReference>
<keyword evidence="7 8" id="KW-0472">Membrane</keyword>
<dbReference type="Proteomes" id="UP000317371">
    <property type="component" value="Unassembled WGS sequence"/>
</dbReference>
<accession>A0A540VMJ8</accession>
<keyword evidence="10" id="KW-1185">Reference proteome</keyword>
<sequence>MNIFETGLTILTAILSISLVLCFIRLYLGPNLPNRTVAFDIIAIHAVGILALIALRGEAAVLLDVAIVTAALGFLGTVMLARYLEQANVTEWEPERTERHISEKRG</sequence>
<evidence type="ECO:0000256" key="3">
    <source>
        <dbReference type="ARBA" id="ARBA00022448"/>
    </source>
</evidence>
<evidence type="ECO:0000313" key="10">
    <source>
        <dbReference type="Proteomes" id="UP000317371"/>
    </source>
</evidence>
<dbReference type="GO" id="GO:0015385">
    <property type="term" value="F:sodium:proton antiporter activity"/>
    <property type="evidence" value="ECO:0007669"/>
    <property type="project" value="TreeGrafter"/>
</dbReference>
<evidence type="ECO:0000256" key="4">
    <source>
        <dbReference type="ARBA" id="ARBA00022475"/>
    </source>
</evidence>
<dbReference type="Pfam" id="PF04066">
    <property type="entry name" value="MrpF_PhaF"/>
    <property type="match status" value="1"/>
</dbReference>
<dbReference type="OrthoDB" id="9799958at2"/>
<proteinExistence type="inferred from homology"/>
<gene>
    <name evidence="9" type="ORF">FKZ61_02800</name>
</gene>
<dbReference type="GO" id="GO:0005886">
    <property type="term" value="C:plasma membrane"/>
    <property type="evidence" value="ECO:0007669"/>
    <property type="project" value="UniProtKB-SubCell"/>
</dbReference>
<keyword evidence="6 8" id="KW-1133">Transmembrane helix</keyword>
<evidence type="ECO:0000256" key="1">
    <source>
        <dbReference type="ARBA" id="ARBA00004651"/>
    </source>
</evidence>
<keyword evidence="4" id="KW-1003">Cell membrane</keyword>
<dbReference type="InterPro" id="IPR007208">
    <property type="entry name" value="MrpF/PhaF-like"/>
</dbReference>
<feature type="transmembrane region" description="Helical" evidence="8">
    <location>
        <begin position="6"/>
        <end position="28"/>
    </location>
</feature>
<organism evidence="9 10">
    <name type="scientific">Litorilinea aerophila</name>
    <dbReference type="NCBI Taxonomy" id="1204385"/>
    <lineage>
        <taxon>Bacteria</taxon>
        <taxon>Bacillati</taxon>
        <taxon>Chloroflexota</taxon>
        <taxon>Caldilineae</taxon>
        <taxon>Caldilineales</taxon>
        <taxon>Caldilineaceae</taxon>
        <taxon>Litorilinea</taxon>
    </lineage>
</organism>
<comment type="subcellular location">
    <subcellularLocation>
        <location evidence="1">Cell membrane</location>
        <topology evidence="1">Multi-pass membrane protein</topology>
    </subcellularLocation>
</comment>
<comment type="caution">
    <text evidence="9">The sequence shown here is derived from an EMBL/GenBank/DDBJ whole genome shotgun (WGS) entry which is preliminary data.</text>
</comment>
<evidence type="ECO:0000256" key="6">
    <source>
        <dbReference type="ARBA" id="ARBA00022989"/>
    </source>
</evidence>
<dbReference type="FunCoup" id="A0A540VMJ8">
    <property type="interactions" value="20"/>
</dbReference>
<comment type="similarity">
    <text evidence="2">Belongs to the CPA3 antiporters (TC 2.A.63) subunit F family.</text>
</comment>